<proteinExistence type="predicted"/>
<feature type="region of interest" description="Disordered" evidence="1">
    <location>
        <begin position="1"/>
        <end position="60"/>
    </location>
</feature>
<accession>S4XW65</accession>
<reference evidence="2 3" key="1">
    <citation type="journal article" date="2013" name="Sci. Rep.">
        <title>Extraordinary expansion of a Sorangium cellulosum genome from an alkaline milieu.</title>
        <authorList>
            <person name="Han K."/>
            <person name="Li Z.F."/>
            <person name="Peng R."/>
            <person name="Zhu L.P."/>
            <person name="Zhou T."/>
            <person name="Wang L.G."/>
            <person name="Li S.G."/>
            <person name="Zhang X.B."/>
            <person name="Hu W."/>
            <person name="Wu Z.H."/>
            <person name="Qin N."/>
            <person name="Li Y.Z."/>
        </authorList>
    </citation>
    <scope>NUCLEOTIDE SEQUENCE [LARGE SCALE GENOMIC DNA]</scope>
    <source>
        <strain evidence="2 3">So0157-2</strain>
    </source>
</reference>
<dbReference type="EMBL" id="CP003969">
    <property type="protein sequence ID" value="AGP36150.1"/>
    <property type="molecule type" value="Genomic_DNA"/>
</dbReference>
<dbReference type="AlphaFoldDB" id="S4XW65"/>
<evidence type="ECO:0000313" key="3">
    <source>
        <dbReference type="Proteomes" id="UP000014803"/>
    </source>
</evidence>
<feature type="compositionally biased region" description="Basic residues" evidence="1">
    <location>
        <begin position="20"/>
        <end position="29"/>
    </location>
</feature>
<dbReference type="HOGENOM" id="CLU_2182236_0_0_7"/>
<dbReference type="PATRIC" id="fig|1254432.3.peg.3987"/>
<evidence type="ECO:0000256" key="1">
    <source>
        <dbReference type="SAM" id="MobiDB-lite"/>
    </source>
</evidence>
<sequence>MSAGERGVARAGSHPAGPRGARRWLRGRAARTGQRAEGGMNSKKAMERESRRPPRGGEAPAVVLKDDLHVVDLGAGVMLDVFINVEGRLTTFVSLDGQLIAELRVAGHA</sequence>
<evidence type="ECO:0000313" key="2">
    <source>
        <dbReference type="EMBL" id="AGP36150.1"/>
    </source>
</evidence>
<protein>
    <submittedName>
        <fullName evidence="2">Uncharacterized protein</fullName>
    </submittedName>
</protein>
<organism evidence="2 3">
    <name type="scientific">Sorangium cellulosum So0157-2</name>
    <dbReference type="NCBI Taxonomy" id="1254432"/>
    <lineage>
        <taxon>Bacteria</taxon>
        <taxon>Pseudomonadati</taxon>
        <taxon>Myxococcota</taxon>
        <taxon>Polyangia</taxon>
        <taxon>Polyangiales</taxon>
        <taxon>Polyangiaceae</taxon>
        <taxon>Sorangium</taxon>
    </lineage>
</organism>
<dbReference type="KEGG" id="scu:SCE1572_17600"/>
<dbReference type="Proteomes" id="UP000014803">
    <property type="component" value="Chromosome"/>
</dbReference>
<gene>
    <name evidence="2" type="ORF">SCE1572_17600</name>
</gene>
<name>S4XW65_SORCE</name>